<proteinExistence type="predicted"/>
<gene>
    <name evidence="3" type="ORF">FJM51_04605</name>
</gene>
<dbReference type="OrthoDB" id="7360463at2"/>
<dbReference type="PANTHER" id="PTHR40547:SF1">
    <property type="entry name" value="SLL0298 PROTEIN"/>
    <property type="match status" value="1"/>
</dbReference>
<feature type="transmembrane region" description="Helical" evidence="1">
    <location>
        <begin position="159"/>
        <end position="181"/>
    </location>
</feature>
<evidence type="ECO:0000313" key="3">
    <source>
        <dbReference type="EMBL" id="TPE52465.1"/>
    </source>
</evidence>
<keyword evidence="1" id="KW-0472">Membrane</keyword>
<evidence type="ECO:0000259" key="2">
    <source>
        <dbReference type="Pfam" id="PF09835"/>
    </source>
</evidence>
<accession>A0A501WW49</accession>
<feature type="domain" description="DUF2062" evidence="2">
    <location>
        <begin position="28"/>
        <end position="193"/>
    </location>
</feature>
<evidence type="ECO:0000256" key="1">
    <source>
        <dbReference type="SAM" id="Phobius"/>
    </source>
</evidence>
<name>A0A501WW49_9RHOB</name>
<dbReference type="RefSeq" id="WP_140452949.1">
    <property type="nucleotide sequence ID" value="NZ_VFRP01000003.1"/>
</dbReference>
<feature type="transmembrane region" description="Helical" evidence="1">
    <location>
        <begin position="46"/>
        <end position="74"/>
    </location>
</feature>
<protein>
    <submittedName>
        <fullName evidence="3">DUF2062 domain-containing protein</fullName>
    </submittedName>
</protein>
<dbReference type="Pfam" id="PF09835">
    <property type="entry name" value="DUF2062"/>
    <property type="match status" value="1"/>
</dbReference>
<dbReference type="Proteomes" id="UP000319255">
    <property type="component" value="Unassembled WGS sequence"/>
</dbReference>
<keyword evidence="1" id="KW-1133">Transmembrane helix</keyword>
<feature type="transmembrane region" description="Helical" evidence="1">
    <location>
        <begin position="80"/>
        <end position="105"/>
    </location>
</feature>
<keyword evidence="4" id="KW-1185">Reference proteome</keyword>
<dbReference type="EMBL" id="VFRP01000003">
    <property type="protein sequence ID" value="TPE52465.1"/>
    <property type="molecule type" value="Genomic_DNA"/>
</dbReference>
<dbReference type="PANTHER" id="PTHR40547">
    <property type="entry name" value="SLL0298 PROTEIN"/>
    <property type="match status" value="1"/>
</dbReference>
<comment type="caution">
    <text evidence="3">The sequence shown here is derived from an EMBL/GenBank/DDBJ whole genome shotgun (WGS) entry which is preliminary data.</text>
</comment>
<dbReference type="AlphaFoldDB" id="A0A501WW49"/>
<sequence length="215" mass="24073">MVFKRRDKPPVLVRLREWVYPRRGYRRGIEYLGHRVRRLPDTPHRIALGFACGAFISFTPLFGLHLVCGVGLAWLLRCNVMASLIGTLVGNPLTFPFIAGLSLTLGRRILGHGVSGRDFGRIAEAFSQAASGLWESSLSLFGFGHPQWQKLSLFVYDMAWPYMVGGLLPGIVTGIASYYMVRPIVTAYQARRRTRMLRRAKTRLDAAPTHAGEAE</sequence>
<organism evidence="3 4">
    <name type="scientific">Amaricoccus solimangrovi</name>
    <dbReference type="NCBI Taxonomy" id="2589815"/>
    <lineage>
        <taxon>Bacteria</taxon>
        <taxon>Pseudomonadati</taxon>
        <taxon>Pseudomonadota</taxon>
        <taxon>Alphaproteobacteria</taxon>
        <taxon>Rhodobacterales</taxon>
        <taxon>Paracoccaceae</taxon>
        <taxon>Amaricoccus</taxon>
    </lineage>
</organism>
<dbReference type="InterPro" id="IPR018639">
    <property type="entry name" value="DUF2062"/>
</dbReference>
<keyword evidence="1" id="KW-0812">Transmembrane</keyword>
<reference evidence="3 4" key="1">
    <citation type="submission" date="2019-06" db="EMBL/GenBank/DDBJ databases">
        <title>A novel bacterium of genus Amaricoccus, isolated from marine sediment.</title>
        <authorList>
            <person name="Huang H."/>
            <person name="Mo K."/>
            <person name="Hu Y."/>
        </authorList>
    </citation>
    <scope>NUCLEOTIDE SEQUENCE [LARGE SCALE GENOMIC DNA]</scope>
    <source>
        <strain evidence="3 4">HB172011</strain>
    </source>
</reference>
<evidence type="ECO:0000313" key="4">
    <source>
        <dbReference type="Proteomes" id="UP000319255"/>
    </source>
</evidence>